<sequence length="165" mass="18996">MVTTLSYMLHNTPVYYFYPTPRRDVRLRLIKEMMRFTEMEPYTLLLVKAALVEMYPVLKDRLLVKMAAGECTEGEVYLYMYGSKGDSGKIIVHGTFEPGDEDHTMGHFVDVRKISKIQLGVKARSLAGDGWIPESVLIIDVSRKEYYKFIHGAEIDDTSIFLYPL</sequence>
<feature type="non-terminal residue" evidence="1">
    <location>
        <position position="1"/>
    </location>
</feature>
<organism evidence="1 2">
    <name type="scientific">Mya arenaria</name>
    <name type="common">Soft-shell clam</name>
    <dbReference type="NCBI Taxonomy" id="6604"/>
    <lineage>
        <taxon>Eukaryota</taxon>
        <taxon>Metazoa</taxon>
        <taxon>Spiralia</taxon>
        <taxon>Lophotrochozoa</taxon>
        <taxon>Mollusca</taxon>
        <taxon>Bivalvia</taxon>
        <taxon>Autobranchia</taxon>
        <taxon>Heteroconchia</taxon>
        <taxon>Euheterodonta</taxon>
        <taxon>Imparidentia</taxon>
        <taxon>Neoheterodontei</taxon>
        <taxon>Myida</taxon>
        <taxon>Myoidea</taxon>
        <taxon>Myidae</taxon>
        <taxon>Mya</taxon>
    </lineage>
</organism>
<dbReference type="EMBL" id="CP111028">
    <property type="protein sequence ID" value="WAR31175.1"/>
    <property type="molecule type" value="Genomic_DNA"/>
</dbReference>
<evidence type="ECO:0000313" key="2">
    <source>
        <dbReference type="Proteomes" id="UP001164746"/>
    </source>
</evidence>
<gene>
    <name evidence="1" type="ORF">MAR_033717</name>
</gene>
<dbReference type="SUPFAM" id="SSF49723">
    <property type="entry name" value="Lipase/lipooxygenase domain (PLAT/LH2 domain)"/>
    <property type="match status" value="1"/>
</dbReference>
<dbReference type="Gene3D" id="2.60.60.20">
    <property type="entry name" value="PLAT/LH2 domain"/>
    <property type="match status" value="1"/>
</dbReference>
<dbReference type="Proteomes" id="UP001164746">
    <property type="component" value="Chromosome 17"/>
</dbReference>
<reference evidence="1" key="1">
    <citation type="submission" date="2022-11" db="EMBL/GenBank/DDBJ databases">
        <title>Centuries of genome instability and evolution in soft-shell clam transmissible cancer (bioRxiv).</title>
        <authorList>
            <person name="Hart S.F.M."/>
            <person name="Yonemitsu M.A."/>
            <person name="Giersch R.M."/>
            <person name="Beal B.F."/>
            <person name="Arriagada G."/>
            <person name="Davis B.W."/>
            <person name="Ostrander E.A."/>
            <person name="Goff S.P."/>
            <person name="Metzger M.J."/>
        </authorList>
    </citation>
    <scope>NUCLEOTIDE SEQUENCE</scope>
    <source>
        <strain evidence="1">MELC-2E11</strain>
        <tissue evidence="1">Siphon/mantle</tissue>
    </source>
</reference>
<dbReference type="InterPro" id="IPR036392">
    <property type="entry name" value="PLAT/LH2_dom_sf"/>
</dbReference>
<protein>
    <submittedName>
        <fullName evidence="1">Uncharacterized protein</fullName>
    </submittedName>
</protein>
<name>A0ABY7G9T3_MYAAR</name>
<accession>A0ABY7G9T3</accession>
<keyword evidence="2" id="KW-1185">Reference proteome</keyword>
<evidence type="ECO:0000313" key="1">
    <source>
        <dbReference type="EMBL" id="WAR31175.1"/>
    </source>
</evidence>
<proteinExistence type="predicted"/>